<dbReference type="EMBL" id="AP022579">
    <property type="protein sequence ID" value="BBX90861.1"/>
    <property type="molecule type" value="Genomic_DNA"/>
</dbReference>
<dbReference type="Pfam" id="PF18702">
    <property type="entry name" value="DUF5642"/>
    <property type="match status" value="1"/>
</dbReference>
<feature type="domain" description="DUF5642" evidence="1">
    <location>
        <begin position="61"/>
        <end position="240"/>
    </location>
</feature>
<dbReference type="RefSeq" id="WP_234815778.1">
    <property type="nucleotide sequence ID" value="NZ_FUWC01000003.1"/>
</dbReference>
<proteinExistence type="predicted"/>
<sequence length="242" mass="24751">MTVLDSKRGLWYQNAVRPFAVPAALLMCTLACGVACGSQQAPEPVQPSSASRTTGDAATVNPARIERARQDLPPGYEVVPIEPQATPVSLWGFGPDWRADPAACGALAAREVEPTRGWSASGPGGIVYAGVSKLGPGVPADRGDPPCEQWSVSGGHSVGTVTAVAAPSIEDAVTAGMSTAVTTIVEGGTETRSHADTFTADLGAGYHVFVSVVTDPGSPNPALDPSFASDLLVKTVSALRSR</sequence>
<dbReference type="InterPro" id="IPR041313">
    <property type="entry name" value="DUF5642"/>
</dbReference>
<evidence type="ECO:0000259" key="1">
    <source>
        <dbReference type="Pfam" id="PF18702"/>
    </source>
</evidence>
<protein>
    <recommendedName>
        <fullName evidence="1">DUF5642 domain-containing protein</fullName>
    </recommendedName>
</protein>
<keyword evidence="3" id="KW-1185">Reference proteome</keyword>
<reference evidence="2 3" key="1">
    <citation type="journal article" date="2019" name="Emerg. Microbes Infect.">
        <title>Comprehensive subspecies identification of 175 nontuberculous mycobacteria species based on 7547 genomic profiles.</title>
        <authorList>
            <person name="Matsumoto Y."/>
            <person name="Kinjo T."/>
            <person name="Motooka D."/>
            <person name="Nabeya D."/>
            <person name="Jung N."/>
            <person name="Uechi K."/>
            <person name="Horii T."/>
            <person name="Iida T."/>
            <person name="Fujita J."/>
            <person name="Nakamura S."/>
        </authorList>
    </citation>
    <scope>NUCLEOTIDE SEQUENCE [LARGE SCALE GENOMIC DNA]</scope>
    <source>
        <strain evidence="2 3">JCM 15653</strain>
    </source>
</reference>
<dbReference type="Proteomes" id="UP000466683">
    <property type="component" value="Chromosome"/>
</dbReference>
<accession>A0ABM7IVJ3</accession>
<evidence type="ECO:0000313" key="2">
    <source>
        <dbReference type="EMBL" id="BBX90861.1"/>
    </source>
</evidence>
<gene>
    <name evidence="2" type="ORF">MBOE_25100</name>
</gene>
<organism evidence="2 3">
    <name type="scientific">Mycolicibacterium boenickei</name>
    <dbReference type="NCBI Taxonomy" id="146017"/>
    <lineage>
        <taxon>Bacteria</taxon>
        <taxon>Bacillati</taxon>
        <taxon>Actinomycetota</taxon>
        <taxon>Actinomycetes</taxon>
        <taxon>Mycobacteriales</taxon>
        <taxon>Mycobacteriaceae</taxon>
        <taxon>Mycolicibacterium</taxon>
    </lineage>
</organism>
<evidence type="ECO:0000313" key="3">
    <source>
        <dbReference type="Proteomes" id="UP000466683"/>
    </source>
</evidence>
<name>A0ABM7IVJ3_9MYCO</name>